<dbReference type="Pfam" id="PF00805">
    <property type="entry name" value="Pentapeptide"/>
    <property type="match status" value="2"/>
</dbReference>
<evidence type="ECO:0000313" key="3">
    <source>
        <dbReference type="EMBL" id="GEN78964.1"/>
    </source>
</evidence>
<name>A0A511YUU6_9CELL</name>
<feature type="region of interest" description="Disordered" evidence="1">
    <location>
        <begin position="25"/>
        <end position="44"/>
    </location>
</feature>
<keyword evidence="2" id="KW-1133">Transmembrane helix</keyword>
<dbReference type="InterPro" id="IPR001646">
    <property type="entry name" value="5peptide_repeat"/>
</dbReference>
<dbReference type="OrthoDB" id="4775025at2"/>
<sequence>MSTTAHRLNHLDRPSNPRVHIPRAAARHGPTGLPELSPPHPTPRAAAPPRLVAGALVVLVVILVVPAVLSLVGAFQWPAWASWSLMVLGLIGLVLGALVVWPKALVPRVAGATALERAKLQNDARTSLVSGTTIATALLAAVLAWNQLAGTRADSLEQQRATEQQQRATEQQQRATERQLWIAGQQLNAQAYNTAVTLLAGATVNERSAGVVAVQRMGEQGARAQLNGEDLSNYPLTSRAAIVMLTDHIASQAPLDGTWTPSTSTPSLRHDRADVQHALGAISAITSYRITQRARLMDVDLRGAEIAQGTFDSAKFDRSDLSFADARGGSGTFTSFCAATFVGASLRHAHLAGSDFRQAELSGADVTGADLHGAHFEGANLSGTIGLATANLEGATYDRTAAELAPGTPWAEYGMVLTEDPATCGEWFQQ</sequence>
<evidence type="ECO:0000256" key="1">
    <source>
        <dbReference type="SAM" id="MobiDB-lite"/>
    </source>
</evidence>
<evidence type="ECO:0000256" key="2">
    <source>
        <dbReference type="SAM" id="Phobius"/>
    </source>
</evidence>
<gene>
    <name evidence="3" type="ORF">AFE02nite_06980</name>
</gene>
<evidence type="ECO:0008006" key="5">
    <source>
        <dbReference type="Google" id="ProtNLM"/>
    </source>
</evidence>
<dbReference type="AlphaFoldDB" id="A0A511YUU6"/>
<protein>
    <recommendedName>
        <fullName evidence="5">Pentapeptide repeat-containing protein</fullName>
    </recommendedName>
</protein>
<feature type="transmembrane region" description="Helical" evidence="2">
    <location>
        <begin position="127"/>
        <end position="145"/>
    </location>
</feature>
<comment type="caution">
    <text evidence="3">The sequence shown here is derived from an EMBL/GenBank/DDBJ whole genome shotgun (WGS) entry which is preliminary data.</text>
</comment>
<feature type="transmembrane region" description="Helical" evidence="2">
    <location>
        <begin position="51"/>
        <end position="77"/>
    </location>
</feature>
<reference evidence="3 4" key="1">
    <citation type="submission" date="2019-07" db="EMBL/GenBank/DDBJ databases">
        <title>Whole genome shotgun sequence of Actinotalea fermentans NBRC 105374.</title>
        <authorList>
            <person name="Hosoyama A."/>
            <person name="Uohara A."/>
            <person name="Ohji S."/>
            <person name="Ichikawa N."/>
        </authorList>
    </citation>
    <scope>NUCLEOTIDE SEQUENCE [LARGE SCALE GENOMIC DNA]</scope>
    <source>
        <strain evidence="3 4">NBRC 105374</strain>
    </source>
</reference>
<feature type="region of interest" description="Disordered" evidence="1">
    <location>
        <begin position="1"/>
        <end position="20"/>
    </location>
</feature>
<keyword evidence="2" id="KW-0472">Membrane</keyword>
<dbReference type="PANTHER" id="PTHR14136:SF17">
    <property type="entry name" value="BTB_POZ DOMAIN-CONTAINING PROTEIN KCTD9"/>
    <property type="match status" value="1"/>
</dbReference>
<organism evidence="3 4">
    <name type="scientific">Actinotalea fermentans</name>
    <dbReference type="NCBI Taxonomy" id="43671"/>
    <lineage>
        <taxon>Bacteria</taxon>
        <taxon>Bacillati</taxon>
        <taxon>Actinomycetota</taxon>
        <taxon>Actinomycetes</taxon>
        <taxon>Micrococcales</taxon>
        <taxon>Cellulomonadaceae</taxon>
        <taxon>Actinotalea</taxon>
    </lineage>
</organism>
<dbReference type="InterPro" id="IPR051082">
    <property type="entry name" value="Pentapeptide-BTB/POZ_domain"/>
</dbReference>
<keyword evidence="2" id="KW-0812">Transmembrane</keyword>
<dbReference type="Gene3D" id="2.160.20.80">
    <property type="entry name" value="E3 ubiquitin-protein ligase SopA"/>
    <property type="match status" value="1"/>
</dbReference>
<evidence type="ECO:0000313" key="4">
    <source>
        <dbReference type="Proteomes" id="UP000321484"/>
    </source>
</evidence>
<dbReference type="RefSeq" id="WP_146819081.1">
    <property type="nucleotide sequence ID" value="NZ_BJYK01000001.1"/>
</dbReference>
<proteinExistence type="predicted"/>
<accession>A0A511YUU6</accession>
<dbReference type="Proteomes" id="UP000321484">
    <property type="component" value="Unassembled WGS sequence"/>
</dbReference>
<keyword evidence="4" id="KW-1185">Reference proteome</keyword>
<dbReference type="PANTHER" id="PTHR14136">
    <property type="entry name" value="BTB_POZ DOMAIN-CONTAINING PROTEIN KCTD9"/>
    <property type="match status" value="1"/>
</dbReference>
<dbReference type="SUPFAM" id="SSF141571">
    <property type="entry name" value="Pentapeptide repeat-like"/>
    <property type="match status" value="1"/>
</dbReference>
<feature type="transmembrane region" description="Helical" evidence="2">
    <location>
        <begin position="83"/>
        <end position="106"/>
    </location>
</feature>
<dbReference type="EMBL" id="BJYK01000001">
    <property type="protein sequence ID" value="GEN78964.1"/>
    <property type="molecule type" value="Genomic_DNA"/>
</dbReference>